<sequence length="1196" mass="131721">QEIKTAHKLAKKYYVNPPQWAKCLFSHSYSLWFICLPAYIRVAHPKVKALQQAYDVLIKMRKTDVEPLDEASVCYRVVMQLCGLWGQPVQAVRVLFEMKNAGIQPNAITYGYYNKAVLESPWPSSNRSGIFLWTKVRNVVRGTAQFRQCLKKSTQNLRVPVISALRSTTGGSDGDMVSHGSVDSSNDANSGEHTLFVSDLVRLDSIDNHSSTGGQSDQGYGSKDELLRDDGDSLHATETQVEKDTSSKPEDLIGEICTEKSDEKQQLNIETHSPTDPPPWGNSIVKVPSGVFDSSGRKSSGETGSSPLFVTQDSVDDVVFGDVSPKKTSEKGQKRQKLFSERSCSFSSESRAGMLLKKGSLDLHSEEIAIMMGADAKILTAALSGAKTSPSHMNKSHSFESIVDQHVSGISGTWSCVTESDWELEHRSSPVLEEPGEGQEHLENGRDENMTTVEDMNLEQSAESKNRKPESKDATTKRNSFYGVVKPIEREDVEVGLDPLSLLATDSVQTRHPEPEEKLVSPVAARNLADEIESYMNLKNPLGSKFPSMELHKPEREVESSGTLGHSQERRSSLPLDPILPSPKSYENRRSPSVSRSKTFTGRPKQQTHPRVQKERSSSLTGLGRSSPHGSLGSVVTTLSSLKLDNILSGPKMDVLKSGMKQAANVASKMWGAVASAYSYSDDEAKSSRPDFNFPAGLEDNILGDNLSSRTGVAGLITNDLAQSTTSLGSSSSSGDAGRQHYSAGEVSFPRSMKVLDSEKSEHSSSHNTSLSSIFQNYAMEVLMSSCSQCRACGALVYDEEIMAGWTADDSNLNTTCPFCKSTFLPLLNVEFKDLRGSASFFLKQSTSGDSLQSGTLPLTTDPLEQRLLSSPAVADLISFSDHLQSSHTIAEETSSAAEQSDVPEHSKDPRTMKSSANNPPKRGVSLTRSHSVGGPLQNIDLSQRPSHGISTVSLPNSLQEVVDPLRKRPNPLAVSVPYLSPLVLRKELESLLENEGEQVIHTPKFINQHPIIFWNLVWYFRRLDLPSNLPGLILTSEHCNDGVQLPLTSLAQDSKLVYIHLLWDNINLHQEPGEPLYISWRNLKGAEAMERSSCSVVSEVYTAHQVGSFLRMKKKTLLQKTLLCFYKQMKGHNEIIFRSLVSLGRENIDIEVFDSEYRLAHKNLPKDVLEKMQKIDAPPSSRVECCRKCFGAPLI</sequence>
<feature type="compositionally biased region" description="Basic and acidic residues" evidence="2">
    <location>
        <begin position="462"/>
        <end position="476"/>
    </location>
</feature>
<feature type="region of interest" description="Disordered" evidence="2">
    <location>
        <begin position="889"/>
        <end position="951"/>
    </location>
</feature>
<proteinExistence type="predicted"/>
<dbReference type="Proteomes" id="UP000539599">
    <property type="component" value="Unassembled WGS sequence"/>
</dbReference>
<dbReference type="PANTHER" id="PTHR12296:SF17">
    <property type="entry name" value="DENN DOMAIN-CONTAINING PROTEIN 4C"/>
    <property type="match status" value="1"/>
</dbReference>
<gene>
    <name evidence="3" type="primary">Dennd4c</name>
    <name evidence="3" type="ORF">SAGSER_R13312</name>
</gene>
<dbReference type="GO" id="GO:0032483">
    <property type="term" value="P:regulation of Rab protein signal transduction"/>
    <property type="evidence" value="ECO:0007669"/>
    <property type="project" value="TreeGrafter"/>
</dbReference>
<feature type="compositionally biased region" description="Polar residues" evidence="2">
    <location>
        <begin position="889"/>
        <end position="899"/>
    </location>
</feature>
<dbReference type="InterPro" id="IPR002885">
    <property type="entry name" value="PPR_rpt"/>
</dbReference>
<dbReference type="AlphaFoldDB" id="A0A7L2HFK3"/>
<feature type="compositionally biased region" description="Basic and acidic residues" evidence="2">
    <location>
        <begin position="903"/>
        <end position="912"/>
    </location>
</feature>
<evidence type="ECO:0000256" key="1">
    <source>
        <dbReference type="PROSITE-ProRule" id="PRU00708"/>
    </source>
</evidence>
<feature type="non-terminal residue" evidence="3">
    <location>
        <position position="1196"/>
    </location>
</feature>
<dbReference type="GO" id="GO:0031410">
    <property type="term" value="C:cytoplasmic vesicle"/>
    <property type="evidence" value="ECO:0007669"/>
    <property type="project" value="TreeGrafter"/>
</dbReference>
<protein>
    <submittedName>
        <fullName evidence="3">DEN4C protein</fullName>
    </submittedName>
</protein>
<feature type="region of interest" description="Disordered" evidence="2">
    <location>
        <begin position="321"/>
        <end position="342"/>
    </location>
</feature>
<dbReference type="Gene3D" id="1.25.40.10">
    <property type="entry name" value="Tetratricopeptide repeat domain"/>
    <property type="match status" value="1"/>
</dbReference>
<feature type="compositionally biased region" description="Low complexity" evidence="2">
    <location>
        <begin position="573"/>
        <end position="585"/>
    </location>
</feature>
<comment type="caution">
    <text evidence="3">The sequence shown here is derived from an EMBL/GenBank/DDBJ whole genome shotgun (WGS) entry which is preliminary data.</text>
</comment>
<dbReference type="GO" id="GO:0005085">
    <property type="term" value="F:guanyl-nucleotide exchange factor activity"/>
    <property type="evidence" value="ECO:0007669"/>
    <property type="project" value="UniProtKB-ARBA"/>
</dbReference>
<feature type="region of interest" description="Disordered" evidence="2">
    <location>
        <begin position="260"/>
        <end position="309"/>
    </location>
</feature>
<evidence type="ECO:0000313" key="3">
    <source>
        <dbReference type="EMBL" id="NXQ98127.1"/>
    </source>
</evidence>
<feature type="region of interest" description="Disordered" evidence="2">
    <location>
        <begin position="168"/>
        <end position="190"/>
    </location>
</feature>
<feature type="compositionally biased region" description="Polar residues" evidence="2">
    <location>
        <begin position="181"/>
        <end position="190"/>
    </location>
</feature>
<feature type="region of interest" description="Disordered" evidence="2">
    <location>
        <begin position="425"/>
        <end position="478"/>
    </location>
</feature>
<feature type="non-terminal residue" evidence="3">
    <location>
        <position position="1"/>
    </location>
</feature>
<dbReference type="InterPro" id="IPR011990">
    <property type="entry name" value="TPR-like_helical_dom_sf"/>
</dbReference>
<organism evidence="3 4">
    <name type="scientific">Sagittarius serpentarius</name>
    <name type="common">Secretary bird</name>
    <dbReference type="NCBI Taxonomy" id="56258"/>
    <lineage>
        <taxon>Eukaryota</taxon>
        <taxon>Metazoa</taxon>
        <taxon>Chordata</taxon>
        <taxon>Craniata</taxon>
        <taxon>Vertebrata</taxon>
        <taxon>Euteleostomi</taxon>
        <taxon>Archelosauria</taxon>
        <taxon>Archosauria</taxon>
        <taxon>Dinosauria</taxon>
        <taxon>Saurischia</taxon>
        <taxon>Theropoda</taxon>
        <taxon>Coelurosauria</taxon>
        <taxon>Aves</taxon>
        <taxon>Neognathae</taxon>
        <taxon>Neoaves</taxon>
        <taxon>Telluraves</taxon>
        <taxon>Accipitrimorphae</taxon>
        <taxon>Accipitriformes</taxon>
        <taxon>Sagittariidae</taxon>
        <taxon>Sagittarius</taxon>
    </lineage>
</organism>
<reference evidence="3 4" key="1">
    <citation type="submission" date="2019-09" db="EMBL/GenBank/DDBJ databases">
        <title>Bird 10,000 Genomes (B10K) Project - Family phase.</title>
        <authorList>
            <person name="Zhang G."/>
        </authorList>
    </citation>
    <scope>NUCLEOTIDE SEQUENCE [LARGE SCALE GENOMIC DNA]</scope>
    <source>
        <strain evidence="3">B10K-DU-011-38</strain>
        <tissue evidence="3">Muscle</tissue>
    </source>
</reference>
<dbReference type="FunFam" id="1.25.40.10:FF:000042">
    <property type="entry name" value="C-myc promoter-binding protein isoform X1"/>
    <property type="match status" value="1"/>
</dbReference>
<feature type="region of interest" description="Disordered" evidence="2">
    <location>
        <begin position="207"/>
        <end position="229"/>
    </location>
</feature>
<evidence type="ECO:0000256" key="2">
    <source>
        <dbReference type="SAM" id="MobiDB-lite"/>
    </source>
</evidence>
<feature type="compositionally biased region" description="Basic and acidic residues" evidence="2">
    <location>
        <begin position="324"/>
        <end position="333"/>
    </location>
</feature>
<dbReference type="EMBL" id="VWYJ01014333">
    <property type="protein sequence ID" value="NXQ98127.1"/>
    <property type="molecule type" value="Genomic_DNA"/>
</dbReference>
<keyword evidence="4" id="KW-1185">Reference proteome</keyword>
<feature type="compositionally biased region" description="Polar residues" evidence="2">
    <location>
        <begin position="591"/>
        <end position="610"/>
    </location>
</feature>
<dbReference type="PROSITE" id="PS51375">
    <property type="entry name" value="PPR"/>
    <property type="match status" value="1"/>
</dbReference>
<name>A0A7L2HFK3_SAGSE</name>
<feature type="compositionally biased region" description="Polar residues" evidence="2">
    <location>
        <begin position="450"/>
        <end position="461"/>
    </location>
</feature>
<dbReference type="NCBIfam" id="TIGR00756">
    <property type="entry name" value="PPR"/>
    <property type="match status" value="1"/>
</dbReference>
<feature type="compositionally biased region" description="Polar residues" evidence="2">
    <location>
        <begin position="940"/>
        <end position="951"/>
    </location>
</feature>
<feature type="region of interest" description="Disordered" evidence="2">
    <location>
        <begin position="553"/>
        <end position="632"/>
    </location>
</feature>
<evidence type="ECO:0000313" key="4">
    <source>
        <dbReference type="Proteomes" id="UP000539599"/>
    </source>
</evidence>
<feature type="repeat" description="PPR" evidence="1">
    <location>
        <begin position="71"/>
        <end position="105"/>
    </location>
</feature>
<accession>A0A7L2HFK3</accession>
<feature type="compositionally biased region" description="Basic and acidic residues" evidence="2">
    <location>
        <begin position="438"/>
        <end position="449"/>
    </location>
</feature>
<feature type="compositionally biased region" description="Polar residues" evidence="2">
    <location>
        <begin position="208"/>
        <end position="219"/>
    </location>
</feature>
<dbReference type="PANTHER" id="PTHR12296">
    <property type="entry name" value="DENN DOMAIN-CONTAINING PROTEIN 4"/>
    <property type="match status" value="1"/>
</dbReference>
<feature type="compositionally biased region" description="Low complexity" evidence="2">
    <location>
        <begin position="618"/>
        <end position="632"/>
    </location>
</feature>
<dbReference type="InterPro" id="IPR051696">
    <property type="entry name" value="DENN_Domain_GEFs"/>
</dbReference>